<evidence type="ECO:0000256" key="1">
    <source>
        <dbReference type="SAM" id="MobiDB-lite"/>
    </source>
</evidence>
<gene>
    <name evidence="2" type="ORF">FB567DRAFT_578852</name>
</gene>
<protein>
    <submittedName>
        <fullName evidence="2">Uncharacterized protein</fullName>
    </submittedName>
</protein>
<sequence length="166" mass="18462">MLYFIHHPAGNVVIRTNNPYIVLQHQGKGWMSTTSREDVVQDHPEWRSDEAAPTSENTNQAKSLASRLCTVLLGPLSPTLAIVSGYTPSGVQRTASLLAVQNPEVIENACEEPSNTSPVHWLTAIEQKWYHERGLRTPDGAWIVCSEGDEAFDYLLMSGVWDLDMV</sequence>
<proteinExistence type="predicted"/>
<dbReference type="AlphaFoldDB" id="A0A8K0VZJ2"/>
<name>A0A8K0VZJ2_9PLEO</name>
<dbReference type="Proteomes" id="UP000813461">
    <property type="component" value="Unassembled WGS sequence"/>
</dbReference>
<evidence type="ECO:0000313" key="3">
    <source>
        <dbReference type="Proteomes" id="UP000813461"/>
    </source>
</evidence>
<reference evidence="2" key="1">
    <citation type="journal article" date="2021" name="Nat. Commun.">
        <title>Genetic determinants of endophytism in the Arabidopsis root mycobiome.</title>
        <authorList>
            <person name="Mesny F."/>
            <person name="Miyauchi S."/>
            <person name="Thiergart T."/>
            <person name="Pickel B."/>
            <person name="Atanasova L."/>
            <person name="Karlsson M."/>
            <person name="Huettel B."/>
            <person name="Barry K.W."/>
            <person name="Haridas S."/>
            <person name="Chen C."/>
            <person name="Bauer D."/>
            <person name="Andreopoulos W."/>
            <person name="Pangilinan J."/>
            <person name="LaButti K."/>
            <person name="Riley R."/>
            <person name="Lipzen A."/>
            <person name="Clum A."/>
            <person name="Drula E."/>
            <person name="Henrissat B."/>
            <person name="Kohler A."/>
            <person name="Grigoriev I.V."/>
            <person name="Martin F.M."/>
            <person name="Hacquard S."/>
        </authorList>
    </citation>
    <scope>NUCLEOTIDE SEQUENCE</scope>
    <source>
        <strain evidence="2">MPI-SDFR-AT-0120</strain>
    </source>
</reference>
<feature type="compositionally biased region" description="Basic and acidic residues" evidence="1">
    <location>
        <begin position="35"/>
        <end position="50"/>
    </location>
</feature>
<keyword evidence="3" id="KW-1185">Reference proteome</keyword>
<accession>A0A8K0VZJ2</accession>
<evidence type="ECO:0000313" key="2">
    <source>
        <dbReference type="EMBL" id="KAH7089136.1"/>
    </source>
</evidence>
<dbReference type="OrthoDB" id="3759542at2759"/>
<feature type="region of interest" description="Disordered" evidence="1">
    <location>
        <begin position="32"/>
        <end position="60"/>
    </location>
</feature>
<dbReference type="EMBL" id="JAGMVJ010000007">
    <property type="protein sequence ID" value="KAH7089136.1"/>
    <property type="molecule type" value="Genomic_DNA"/>
</dbReference>
<comment type="caution">
    <text evidence="2">The sequence shown here is derived from an EMBL/GenBank/DDBJ whole genome shotgun (WGS) entry which is preliminary data.</text>
</comment>
<organism evidence="2 3">
    <name type="scientific">Paraphoma chrysanthemicola</name>
    <dbReference type="NCBI Taxonomy" id="798071"/>
    <lineage>
        <taxon>Eukaryota</taxon>
        <taxon>Fungi</taxon>
        <taxon>Dikarya</taxon>
        <taxon>Ascomycota</taxon>
        <taxon>Pezizomycotina</taxon>
        <taxon>Dothideomycetes</taxon>
        <taxon>Pleosporomycetidae</taxon>
        <taxon>Pleosporales</taxon>
        <taxon>Pleosporineae</taxon>
        <taxon>Phaeosphaeriaceae</taxon>
        <taxon>Paraphoma</taxon>
    </lineage>
</organism>